<evidence type="ECO:0000313" key="1">
    <source>
        <dbReference type="EMBL" id="CAG8767156.1"/>
    </source>
</evidence>
<dbReference type="Proteomes" id="UP000789702">
    <property type="component" value="Unassembled WGS sequence"/>
</dbReference>
<feature type="non-terminal residue" evidence="1">
    <location>
        <position position="1"/>
    </location>
</feature>
<proteinExistence type="predicted"/>
<dbReference type="EMBL" id="CAJVPU010054556">
    <property type="protein sequence ID" value="CAG8767156.1"/>
    <property type="molecule type" value="Genomic_DNA"/>
</dbReference>
<name>A0ACA9QWF8_9GLOM</name>
<accession>A0ACA9QWF8</accession>
<gene>
    <name evidence="1" type="ORF">DHETER_LOCUS15631</name>
</gene>
<organism evidence="1 2">
    <name type="scientific">Dentiscutata heterogama</name>
    <dbReference type="NCBI Taxonomy" id="1316150"/>
    <lineage>
        <taxon>Eukaryota</taxon>
        <taxon>Fungi</taxon>
        <taxon>Fungi incertae sedis</taxon>
        <taxon>Mucoromycota</taxon>
        <taxon>Glomeromycotina</taxon>
        <taxon>Glomeromycetes</taxon>
        <taxon>Diversisporales</taxon>
        <taxon>Gigasporaceae</taxon>
        <taxon>Dentiscutata</taxon>
    </lineage>
</organism>
<sequence length="48" mass="5746">FCDLTQDINLDINAGQKNQEVINIQENDEKEEDIYYEDKSIEYSNCWD</sequence>
<protein>
    <submittedName>
        <fullName evidence="1">13316_t:CDS:1</fullName>
    </submittedName>
</protein>
<reference evidence="1" key="1">
    <citation type="submission" date="2021-06" db="EMBL/GenBank/DDBJ databases">
        <authorList>
            <person name="Kallberg Y."/>
            <person name="Tangrot J."/>
            <person name="Rosling A."/>
        </authorList>
    </citation>
    <scope>NUCLEOTIDE SEQUENCE</scope>
    <source>
        <strain evidence="1">IL203A</strain>
    </source>
</reference>
<comment type="caution">
    <text evidence="1">The sequence shown here is derived from an EMBL/GenBank/DDBJ whole genome shotgun (WGS) entry which is preliminary data.</text>
</comment>
<evidence type="ECO:0000313" key="2">
    <source>
        <dbReference type="Proteomes" id="UP000789702"/>
    </source>
</evidence>
<keyword evidence="2" id="KW-1185">Reference proteome</keyword>